<gene>
    <name evidence="2" type="ORF">T03_9</name>
</gene>
<evidence type="ECO:0000256" key="1">
    <source>
        <dbReference type="SAM" id="MobiDB-lite"/>
    </source>
</evidence>
<sequence length="214" mass="23998">MGTAPQRKKCYPWPVAFVASGRLCTVGGLRPRADRNFLWWLQNFRTAISKWFSNMDRSTETLVCCHGSPVSRPRQGAHSQRAMWSSWFLARPAQANHGIENYVEEELTKRSSRWQLHGEKHLGPVQPTVNRRIMCRLGKVTGECRRTLQAISNRQAYPGDLERHLQLPDGRSPDVPVKTLAKVRQQKLVSDMPKLCSTSGASKSALGPNAAPPG</sequence>
<organism evidence="2 3">
    <name type="scientific">Trichinella britovi</name>
    <name type="common">Parasitic roundworm</name>
    <dbReference type="NCBI Taxonomy" id="45882"/>
    <lineage>
        <taxon>Eukaryota</taxon>
        <taxon>Metazoa</taxon>
        <taxon>Ecdysozoa</taxon>
        <taxon>Nematoda</taxon>
        <taxon>Enoplea</taxon>
        <taxon>Dorylaimia</taxon>
        <taxon>Trichinellida</taxon>
        <taxon>Trichinellidae</taxon>
        <taxon>Trichinella</taxon>
    </lineage>
</organism>
<protein>
    <submittedName>
        <fullName evidence="2">Uncharacterized protein</fullName>
    </submittedName>
</protein>
<proteinExistence type="predicted"/>
<dbReference type="Proteomes" id="UP000054653">
    <property type="component" value="Unassembled WGS sequence"/>
</dbReference>
<comment type="caution">
    <text evidence="2">The sequence shown here is derived from an EMBL/GenBank/DDBJ whole genome shotgun (WGS) entry which is preliminary data.</text>
</comment>
<dbReference type="AlphaFoldDB" id="A0A0V1DHZ6"/>
<name>A0A0V1DHZ6_TRIBR</name>
<reference evidence="2 3" key="1">
    <citation type="submission" date="2015-01" db="EMBL/GenBank/DDBJ databases">
        <title>Evolution of Trichinella species and genotypes.</title>
        <authorList>
            <person name="Korhonen P.K."/>
            <person name="Edoardo P."/>
            <person name="Giuseppe L.R."/>
            <person name="Gasser R.B."/>
        </authorList>
    </citation>
    <scope>NUCLEOTIDE SEQUENCE [LARGE SCALE GENOMIC DNA]</scope>
    <source>
        <strain evidence="2">ISS120</strain>
    </source>
</reference>
<accession>A0A0V1DHZ6</accession>
<dbReference type="EMBL" id="JYDI01000003">
    <property type="protein sequence ID" value="KRY60936.1"/>
    <property type="molecule type" value="Genomic_DNA"/>
</dbReference>
<keyword evidence="3" id="KW-1185">Reference proteome</keyword>
<evidence type="ECO:0000313" key="2">
    <source>
        <dbReference type="EMBL" id="KRY60936.1"/>
    </source>
</evidence>
<feature type="region of interest" description="Disordered" evidence="1">
    <location>
        <begin position="191"/>
        <end position="214"/>
    </location>
</feature>
<evidence type="ECO:0000313" key="3">
    <source>
        <dbReference type="Proteomes" id="UP000054653"/>
    </source>
</evidence>